<comment type="caution">
    <text evidence="6">Lacks conserved residue(s) required for the propagation of feature annotation.</text>
</comment>
<proteinExistence type="inferred from homology"/>
<dbReference type="EMBL" id="PVTT01000002">
    <property type="protein sequence ID" value="PRY93124.1"/>
    <property type="molecule type" value="Genomic_DNA"/>
</dbReference>
<dbReference type="Pfam" id="PF02527">
    <property type="entry name" value="GidB"/>
    <property type="match status" value="1"/>
</dbReference>
<dbReference type="InterPro" id="IPR003682">
    <property type="entry name" value="rRNA_ssu_MeTfrase_G"/>
</dbReference>
<dbReference type="CDD" id="cd02440">
    <property type="entry name" value="AdoMet_MTases"/>
    <property type="match status" value="1"/>
</dbReference>
<dbReference type="PANTHER" id="PTHR31760:SF0">
    <property type="entry name" value="S-ADENOSYL-L-METHIONINE-DEPENDENT METHYLTRANSFERASES SUPERFAMILY PROTEIN"/>
    <property type="match status" value="1"/>
</dbReference>
<dbReference type="Proteomes" id="UP000238801">
    <property type="component" value="Unassembled WGS sequence"/>
</dbReference>
<keyword evidence="4 6" id="KW-0808">Transferase</keyword>
<keyword evidence="5 6" id="KW-0949">S-adenosyl-L-methionine</keyword>
<evidence type="ECO:0000256" key="6">
    <source>
        <dbReference type="HAMAP-Rule" id="MF_00074"/>
    </source>
</evidence>
<keyword evidence="1 6" id="KW-0963">Cytoplasm</keyword>
<feature type="binding site" evidence="6">
    <location>
        <position position="123"/>
    </location>
    <ligand>
        <name>S-adenosyl-L-methionine</name>
        <dbReference type="ChEBI" id="CHEBI:59789"/>
    </ligand>
</feature>
<feature type="binding site" evidence="6">
    <location>
        <begin position="109"/>
        <end position="110"/>
    </location>
    <ligand>
        <name>S-adenosyl-L-methionine</name>
        <dbReference type="ChEBI" id="CHEBI:59789"/>
    </ligand>
</feature>
<name>A0A2T0X2P5_9RHOB</name>
<comment type="function">
    <text evidence="6">Specifically methylates the N7 position of guanine in position 527 of 16S rRNA.</text>
</comment>
<gene>
    <name evidence="6" type="primary">rsmG</name>
    <name evidence="7" type="ORF">BCF33_1990</name>
</gene>
<evidence type="ECO:0000256" key="2">
    <source>
        <dbReference type="ARBA" id="ARBA00022552"/>
    </source>
</evidence>
<evidence type="ECO:0000313" key="8">
    <source>
        <dbReference type="Proteomes" id="UP000238801"/>
    </source>
</evidence>
<dbReference type="RefSeq" id="WP_106160746.1">
    <property type="nucleotide sequence ID" value="NZ_PVTT01000002.1"/>
</dbReference>
<keyword evidence="2 6" id="KW-0698">rRNA processing</keyword>
<accession>A0A2T0X2P5</accession>
<dbReference type="GO" id="GO:0005829">
    <property type="term" value="C:cytosol"/>
    <property type="evidence" value="ECO:0007669"/>
    <property type="project" value="TreeGrafter"/>
</dbReference>
<dbReference type="SUPFAM" id="SSF53335">
    <property type="entry name" value="S-adenosyl-L-methionine-dependent methyltransferases"/>
    <property type="match status" value="1"/>
</dbReference>
<dbReference type="PIRSF" id="PIRSF003078">
    <property type="entry name" value="GidB"/>
    <property type="match status" value="1"/>
</dbReference>
<comment type="caution">
    <text evidence="7">The sequence shown here is derived from an EMBL/GenBank/DDBJ whole genome shotgun (WGS) entry which is preliminary data.</text>
</comment>
<protein>
    <recommendedName>
        <fullName evidence="6">Ribosomal RNA small subunit methyltransferase G</fullName>
        <ecNumber evidence="6">2.1.1.170</ecNumber>
    </recommendedName>
    <alternativeName>
        <fullName evidence="6">16S rRNA 7-methylguanosine methyltransferase</fullName>
        <shortName evidence="6">16S rRNA m7G methyltransferase</shortName>
    </alternativeName>
</protein>
<dbReference type="NCBIfam" id="TIGR00138">
    <property type="entry name" value="rsmG_gidB"/>
    <property type="match status" value="1"/>
</dbReference>
<evidence type="ECO:0000256" key="3">
    <source>
        <dbReference type="ARBA" id="ARBA00022603"/>
    </source>
</evidence>
<comment type="similarity">
    <text evidence="6">Belongs to the methyltransferase superfamily. RNA methyltransferase RsmG family.</text>
</comment>
<evidence type="ECO:0000256" key="4">
    <source>
        <dbReference type="ARBA" id="ARBA00022679"/>
    </source>
</evidence>
<organism evidence="7 8">
    <name type="scientific">Hasllibacter halocynthiae</name>
    <dbReference type="NCBI Taxonomy" id="595589"/>
    <lineage>
        <taxon>Bacteria</taxon>
        <taxon>Pseudomonadati</taxon>
        <taxon>Pseudomonadota</taxon>
        <taxon>Alphaproteobacteria</taxon>
        <taxon>Rhodobacterales</taxon>
        <taxon>Roseobacteraceae</taxon>
        <taxon>Hasllibacter</taxon>
    </lineage>
</organism>
<evidence type="ECO:0000256" key="1">
    <source>
        <dbReference type="ARBA" id="ARBA00022490"/>
    </source>
</evidence>
<dbReference type="GO" id="GO:0070043">
    <property type="term" value="F:rRNA (guanine-N7-)-methyltransferase activity"/>
    <property type="evidence" value="ECO:0007669"/>
    <property type="project" value="UniProtKB-UniRule"/>
</dbReference>
<dbReference type="OrthoDB" id="9808773at2"/>
<keyword evidence="8" id="KW-1185">Reference proteome</keyword>
<dbReference type="PANTHER" id="PTHR31760">
    <property type="entry name" value="S-ADENOSYL-L-METHIONINE-DEPENDENT METHYLTRANSFERASES SUPERFAMILY PROTEIN"/>
    <property type="match status" value="1"/>
</dbReference>
<keyword evidence="3 6" id="KW-0489">Methyltransferase</keyword>
<dbReference type="HAMAP" id="MF_00074">
    <property type="entry name" value="16SrRNA_methyltr_G"/>
    <property type="match status" value="1"/>
</dbReference>
<reference evidence="7 8" key="1">
    <citation type="submission" date="2018-03" db="EMBL/GenBank/DDBJ databases">
        <title>Genomic Encyclopedia of Archaeal and Bacterial Type Strains, Phase II (KMG-II): from individual species to whole genera.</title>
        <authorList>
            <person name="Goeker M."/>
        </authorList>
    </citation>
    <scope>NUCLEOTIDE SEQUENCE [LARGE SCALE GENOMIC DNA]</scope>
    <source>
        <strain evidence="7 8">DSM 29318</strain>
    </source>
</reference>
<dbReference type="Gene3D" id="3.40.50.150">
    <property type="entry name" value="Vaccinia Virus protein VP39"/>
    <property type="match status" value="1"/>
</dbReference>
<dbReference type="AlphaFoldDB" id="A0A2T0X2P5"/>
<dbReference type="EC" id="2.1.1.170" evidence="6"/>
<feature type="binding site" evidence="6">
    <location>
        <position position="59"/>
    </location>
    <ligand>
        <name>S-adenosyl-L-methionine</name>
        <dbReference type="ChEBI" id="CHEBI:59789"/>
    </ligand>
</feature>
<evidence type="ECO:0000256" key="5">
    <source>
        <dbReference type="ARBA" id="ARBA00022691"/>
    </source>
</evidence>
<sequence length="189" mass="21189">MNVPRGTIQRYADLVHRWNPRIQLFAPSDLNAFETRHFADGLEPLTYVPGGAERHVDFGSGGGIPLVPMTIAMPGLHHVGVEADRRKAAFLNAVARELSLNVEIRAERLEDLAPQDADVVTARAFAPLVRTIPLLRRHLRVGGRAILQKGRRWREEVEEANDDLDAFELRDYPTATSGDGRILVLDRMR</sequence>
<dbReference type="InterPro" id="IPR029063">
    <property type="entry name" value="SAM-dependent_MTases_sf"/>
</dbReference>
<evidence type="ECO:0000313" key="7">
    <source>
        <dbReference type="EMBL" id="PRY93124.1"/>
    </source>
</evidence>
<comment type="catalytic activity">
    <reaction evidence="6">
        <text>guanosine(527) in 16S rRNA + S-adenosyl-L-methionine = N(7)-methylguanosine(527) in 16S rRNA + S-adenosyl-L-homocysteine</text>
        <dbReference type="Rhea" id="RHEA:42732"/>
        <dbReference type="Rhea" id="RHEA-COMP:10209"/>
        <dbReference type="Rhea" id="RHEA-COMP:10210"/>
        <dbReference type="ChEBI" id="CHEBI:57856"/>
        <dbReference type="ChEBI" id="CHEBI:59789"/>
        <dbReference type="ChEBI" id="CHEBI:74269"/>
        <dbReference type="ChEBI" id="CHEBI:74480"/>
        <dbReference type="EC" id="2.1.1.170"/>
    </reaction>
</comment>
<comment type="subcellular location">
    <subcellularLocation>
        <location evidence="6">Cytoplasm</location>
    </subcellularLocation>
</comment>